<organism evidence="2 3">
    <name type="scientific">Ceratodon purpureus</name>
    <name type="common">Fire moss</name>
    <name type="synonym">Dicranum purpureum</name>
    <dbReference type="NCBI Taxonomy" id="3225"/>
    <lineage>
        <taxon>Eukaryota</taxon>
        <taxon>Viridiplantae</taxon>
        <taxon>Streptophyta</taxon>
        <taxon>Embryophyta</taxon>
        <taxon>Bryophyta</taxon>
        <taxon>Bryophytina</taxon>
        <taxon>Bryopsida</taxon>
        <taxon>Dicranidae</taxon>
        <taxon>Pseudoditrichales</taxon>
        <taxon>Ditrichaceae</taxon>
        <taxon>Ceratodon</taxon>
    </lineage>
</organism>
<proteinExistence type="predicted"/>
<evidence type="ECO:0000313" key="3">
    <source>
        <dbReference type="Proteomes" id="UP000822688"/>
    </source>
</evidence>
<feature type="region of interest" description="Disordered" evidence="1">
    <location>
        <begin position="64"/>
        <end position="122"/>
    </location>
</feature>
<reference evidence="2" key="1">
    <citation type="submission" date="2020-06" db="EMBL/GenBank/DDBJ databases">
        <title>WGS assembly of Ceratodon purpureus strain R40.</title>
        <authorList>
            <person name="Carey S.B."/>
            <person name="Jenkins J."/>
            <person name="Shu S."/>
            <person name="Lovell J.T."/>
            <person name="Sreedasyam A."/>
            <person name="Maumus F."/>
            <person name="Tiley G.P."/>
            <person name="Fernandez-Pozo N."/>
            <person name="Barry K."/>
            <person name="Chen C."/>
            <person name="Wang M."/>
            <person name="Lipzen A."/>
            <person name="Daum C."/>
            <person name="Saski C.A."/>
            <person name="Payton A.C."/>
            <person name="Mcbreen J.C."/>
            <person name="Conrad R.E."/>
            <person name="Kollar L.M."/>
            <person name="Olsson S."/>
            <person name="Huttunen S."/>
            <person name="Landis J.B."/>
            <person name="Wickett N.J."/>
            <person name="Johnson M.G."/>
            <person name="Rensing S.A."/>
            <person name="Grimwood J."/>
            <person name="Schmutz J."/>
            <person name="Mcdaniel S.F."/>
        </authorList>
    </citation>
    <scope>NUCLEOTIDE SEQUENCE</scope>
    <source>
        <strain evidence="2">R40</strain>
    </source>
</reference>
<comment type="caution">
    <text evidence="2">The sequence shown here is derived from an EMBL/GenBank/DDBJ whole genome shotgun (WGS) entry which is preliminary data.</text>
</comment>
<accession>A0A8T0I0W4</accession>
<gene>
    <name evidence="2" type="ORF">KC19_5G097900</name>
</gene>
<dbReference type="Proteomes" id="UP000822688">
    <property type="component" value="Chromosome 5"/>
</dbReference>
<evidence type="ECO:0000313" key="2">
    <source>
        <dbReference type="EMBL" id="KAG0576667.1"/>
    </source>
</evidence>
<dbReference type="EMBL" id="CM026425">
    <property type="protein sequence ID" value="KAG0576667.1"/>
    <property type="molecule type" value="Genomic_DNA"/>
</dbReference>
<evidence type="ECO:0000256" key="1">
    <source>
        <dbReference type="SAM" id="MobiDB-lite"/>
    </source>
</evidence>
<protein>
    <submittedName>
        <fullName evidence="2">Uncharacterized protein</fullName>
    </submittedName>
</protein>
<name>A0A8T0I0W4_CERPU</name>
<keyword evidence="3" id="KW-1185">Reference proteome</keyword>
<feature type="compositionally biased region" description="Polar residues" evidence="1">
    <location>
        <begin position="85"/>
        <end position="99"/>
    </location>
</feature>
<dbReference type="AlphaFoldDB" id="A0A8T0I0W4"/>
<sequence length="190" mass="21778">MNSSHLKRHCCFTQLGRKKISHSKPPLNFSKSTTKNLRRASLCSSQFYLQNLTQLALPLKQHSFPSQDKLSRKAAKTNQEHVHQSSRNYNPHHNQSSKLLHSHLHTPRRTIQSSTSYVPYHTLPPRQTKVEKDQHFGIVNNFSLYPCKPCCSRSTTLESTPQDPGSFTQMHLLSTWTSLTTPEPKLKHSP</sequence>